<feature type="region of interest" description="Disordered" evidence="6">
    <location>
        <begin position="1"/>
        <end position="27"/>
    </location>
</feature>
<name>A0A2W5WXF3_9MICO</name>
<keyword evidence="3 7" id="KW-0812">Transmembrane</keyword>
<evidence type="ECO:0000256" key="2">
    <source>
        <dbReference type="ARBA" id="ARBA00022475"/>
    </source>
</evidence>
<organism evidence="8 9">
    <name type="scientific">Xylanimonas oleitrophica</name>
    <dbReference type="NCBI Taxonomy" id="2607479"/>
    <lineage>
        <taxon>Bacteria</taxon>
        <taxon>Bacillati</taxon>
        <taxon>Actinomycetota</taxon>
        <taxon>Actinomycetes</taxon>
        <taxon>Micrococcales</taxon>
        <taxon>Promicromonosporaceae</taxon>
        <taxon>Xylanimonas</taxon>
    </lineage>
</organism>
<keyword evidence="9" id="KW-1185">Reference proteome</keyword>
<dbReference type="Proteomes" id="UP000248783">
    <property type="component" value="Unassembled WGS sequence"/>
</dbReference>
<comment type="subcellular location">
    <subcellularLocation>
        <location evidence="1">Cell membrane</location>
        <topology evidence="1">Multi-pass membrane protein</topology>
    </subcellularLocation>
</comment>
<evidence type="ECO:0000313" key="9">
    <source>
        <dbReference type="Proteomes" id="UP000248783"/>
    </source>
</evidence>
<feature type="transmembrane region" description="Helical" evidence="7">
    <location>
        <begin position="56"/>
        <end position="79"/>
    </location>
</feature>
<keyword evidence="5 7" id="KW-0472">Membrane</keyword>
<feature type="transmembrane region" description="Helical" evidence="7">
    <location>
        <begin position="239"/>
        <end position="261"/>
    </location>
</feature>
<feature type="transmembrane region" description="Helical" evidence="7">
    <location>
        <begin position="118"/>
        <end position="141"/>
    </location>
</feature>
<evidence type="ECO:0000256" key="5">
    <source>
        <dbReference type="ARBA" id="ARBA00023136"/>
    </source>
</evidence>
<accession>A0A2W5WXF3</accession>
<keyword evidence="4 7" id="KW-1133">Transmembrane helix</keyword>
<feature type="transmembrane region" description="Helical" evidence="7">
    <location>
        <begin position="273"/>
        <end position="295"/>
    </location>
</feature>
<comment type="caution">
    <text evidence="8">The sequence shown here is derived from an EMBL/GenBank/DDBJ whole genome shotgun (WGS) entry which is preliminary data.</text>
</comment>
<feature type="transmembrane region" description="Helical" evidence="7">
    <location>
        <begin position="207"/>
        <end position="227"/>
    </location>
</feature>
<protein>
    <submittedName>
        <fullName evidence="8">Ribonuclease BN</fullName>
    </submittedName>
</protein>
<evidence type="ECO:0000313" key="8">
    <source>
        <dbReference type="EMBL" id="PZR52976.1"/>
    </source>
</evidence>
<feature type="transmembrane region" description="Helical" evidence="7">
    <location>
        <begin position="162"/>
        <end position="187"/>
    </location>
</feature>
<dbReference type="EMBL" id="QKWH01000006">
    <property type="protein sequence ID" value="PZR52976.1"/>
    <property type="molecule type" value="Genomic_DNA"/>
</dbReference>
<keyword evidence="2" id="KW-1003">Cell membrane</keyword>
<dbReference type="PANTHER" id="PTHR30213:SF0">
    <property type="entry name" value="UPF0761 MEMBRANE PROTEIN YIHY"/>
    <property type="match status" value="1"/>
</dbReference>
<proteinExistence type="predicted"/>
<dbReference type="RefSeq" id="WP_111251111.1">
    <property type="nucleotide sequence ID" value="NZ_QKWH01000006.1"/>
</dbReference>
<dbReference type="InterPro" id="IPR017039">
    <property type="entry name" value="Virul_fac_BrkB"/>
</dbReference>
<dbReference type="Pfam" id="PF03631">
    <property type="entry name" value="Virul_fac_BrkB"/>
    <property type="match status" value="1"/>
</dbReference>
<feature type="compositionally biased region" description="Gly residues" evidence="6">
    <location>
        <begin position="351"/>
        <end position="361"/>
    </location>
</feature>
<gene>
    <name evidence="8" type="ORF">DNL40_10010</name>
</gene>
<dbReference type="NCBIfam" id="TIGR00765">
    <property type="entry name" value="yihY_not_rbn"/>
    <property type="match status" value="1"/>
</dbReference>
<dbReference type="PANTHER" id="PTHR30213">
    <property type="entry name" value="INNER MEMBRANE PROTEIN YHJD"/>
    <property type="match status" value="1"/>
</dbReference>
<evidence type="ECO:0000256" key="6">
    <source>
        <dbReference type="SAM" id="MobiDB-lite"/>
    </source>
</evidence>
<evidence type="ECO:0000256" key="3">
    <source>
        <dbReference type="ARBA" id="ARBA00022692"/>
    </source>
</evidence>
<feature type="compositionally biased region" description="Basic and acidic residues" evidence="6">
    <location>
        <begin position="9"/>
        <end position="27"/>
    </location>
</feature>
<sequence>MTDTGSAAERAHAPAPDDARKPDSPAELRKPSWKYVLRTTAREFSRDQCTDQAAALTYYAVLALAPALLALVSVLGLVGNAQQMVTQVMDSLGDVLPDDARSMIETLVDNAASGGGRAGLALLFGVLLAVWSASGYVGAFGRAMNRVYEIDEGRPVWKLRPVLLLITVATLLIAAVVVVALVMTGPLAHAVGDVVGLGSTAVTVWNIAKWPVVLLLVILLVAMLYHLTPNVRQPKFRWLSLGAVVAILVWIVASVGFGIYVTTFSNYSATYGSLAGIIVFLLWLWITNLALLFGAELDAEMERGRQLQGGIAAEEQIQLPPRDTKASEKREAKLEEDIERGRELRDAARRGGAGAGDGPGDGADDGARGR</sequence>
<dbReference type="GO" id="GO:0005886">
    <property type="term" value="C:plasma membrane"/>
    <property type="evidence" value="ECO:0007669"/>
    <property type="project" value="UniProtKB-SubCell"/>
</dbReference>
<reference evidence="8 9" key="1">
    <citation type="submission" date="2018-06" db="EMBL/GenBank/DDBJ databases">
        <title>Whole genome sequencing of a novel hydrocarbon degrading bacterial strain, PW21 isolated from oil contaminated produced water sample.</title>
        <authorList>
            <person name="Nagkirti P."/>
            <person name="Shaikh A."/>
            <person name="Gowdaman V."/>
            <person name="Engineer A.E."/>
            <person name="Dagar S."/>
            <person name="Dhakephalkar P.K."/>
        </authorList>
    </citation>
    <scope>NUCLEOTIDE SEQUENCE [LARGE SCALE GENOMIC DNA]</scope>
    <source>
        <strain evidence="8 9">PW21</strain>
    </source>
</reference>
<evidence type="ECO:0000256" key="7">
    <source>
        <dbReference type="SAM" id="Phobius"/>
    </source>
</evidence>
<feature type="compositionally biased region" description="Basic and acidic residues" evidence="6">
    <location>
        <begin position="322"/>
        <end position="349"/>
    </location>
</feature>
<evidence type="ECO:0000256" key="4">
    <source>
        <dbReference type="ARBA" id="ARBA00022989"/>
    </source>
</evidence>
<feature type="region of interest" description="Disordered" evidence="6">
    <location>
        <begin position="316"/>
        <end position="370"/>
    </location>
</feature>
<evidence type="ECO:0000256" key="1">
    <source>
        <dbReference type="ARBA" id="ARBA00004651"/>
    </source>
</evidence>
<dbReference type="AlphaFoldDB" id="A0A2W5WXF3"/>